<evidence type="ECO:0000313" key="2">
    <source>
        <dbReference type="Proteomes" id="UP000590740"/>
    </source>
</evidence>
<dbReference type="AlphaFoldDB" id="A0A7W7Y6L7"/>
<evidence type="ECO:0000313" key="1">
    <source>
        <dbReference type="EMBL" id="MBB5030568.1"/>
    </source>
</evidence>
<gene>
    <name evidence="1" type="ORF">HNQ65_000122</name>
</gene>
<keyword evidence="2" id="KW-1185">Reference proteome</keyword>
<dbReference type="RefSeq" id="WP_184337344.1">
    <property type="nucleotide sequence ID" value="NZ_JACHIG010000001.1"/>
</dbReference>
<accession>A0A7W7Y6L7</accession>
<sequence length="121" mass="13159">MIPLQNLNEEHIGFLLHAGLPDDFASALGQWKGDCVFMALPNQTELFDDSAFRVLAKHKDAGEHRIVVSNDGFTISVVATAPNGAQLFVRLPDSTLGAWGKLDDATETQMGHAVRVTNQND</sequence>
<organism evidence="1 2">
    <name type="scientific">Prosthecobacter vanneervenii</name>
    <dbReference type="NCBI Taxonomy" id="48466"/>
    <lineage>
        <taxon>Bacteria</taxon>
        <taxon>Pseudomonadati</taxon>
        <taxon>Verrucomicrobiota</taxon>
        <taxon>Verrucomicrobiia</taxon>
        <taxon>Verrucomicrobiales</taxon>
        <taxon>Verrucomicrobiaceae</taxon>
        <taxon>Prosthecobacter</taxon>
    </lineage>
</organism>
<dbReference type="Proteomes" id="UP000590740">
    <property type="component" value="Unassembled WGS sequence"/>
</dbReference>
<name>A0A7W7Y6L7_9BACT</name>
<protein>
    <submittedName>
        <fullName evidence="1">Uncharacterized protein</fullName>
    </submittedName>
</protein>
<dbReference type="EMBL" id="JACHIG010000001">
    <property type="protein sequence ID" value="MBB5030568.1"/>
    <property type="molecule type" value="Genomic_DNA"/>
</dbReference>
<reference evidence="1 2" key="1">
    <citation type="submission" date="2020-08" db="EMBL/GenBank/DDBJ databases">
        <title>Genomic Encyclopedia of Type Strains, Phase IV (KMG-IV): sequencing the most valuable type-strain genomes for metagenomic binning, comparative biology and taxonomic classification.</title>
        <authorList>
            <person name="Goeker M."/>
        </authorList>
    </citation>
    <scope>NUCLEOTIDE SEQUENCE [LARGE SCALE GENOMIC DNA]</scope>
    <source>
        <strain evidence="1 2">DSM 12252</strain>
    </source>
</reference>
<comment type="caution">
    <text evidence="1">The sequence shown here is derived from an EMBL/GenBank/DDBJ whole genome shotgun (WGS) entry which is preliminary data.</text>
</comment>
<proteinExistence type="predicted"/>